<dbReference type="SUPFAM" id="SSF53850">
    <property type="entry name" value="Periplasmic binding protein-like II"/>
    <property type="match status" value="1"/>
</dbReference>
<evidence type="ECO:0000259" key="5">
    <source>
        <dbReference type="Pfam" id="PF00496"/>
    </source>
</evidence>
<evidence type="ECO:0000313" key="7">
    <source>
        <dbReference type="Proteomes" id="UP000285970"/>
    </source>
</evidence>
<dbReference type="GO" id="GO:0042597">
    <property type="term" value="C:periplasmic space"/>
    <property type="evidence" value="ECO:0007669"/>
    <property type="project" value="UniProtKB-ARBA"/>
</dbReference>
<proteinExistence type="inferred from homology"/>
<dbReference type="GO" id="GO:0043190">
    <property type="term" value="C:ATP-binding cassette (ABC) transporter complex"/>
    <property type="evidence" value="ECO:0007669"/>
    <property type="project" value="InterPro"/>
</dbReference>
<protein>
    <submittedName>
        <fullName evidence="6">ABC transporter substrate-binding protein</fullName>
    </submittedName>
</protein>
<evidence type="ECO:0000313" key="6">
    <source>
        <dbReference type="EMBL" id="RWR21947.1"/>
    </source>
</evidence>
<dbReference type="PANTHER" id="PTHR30290">
    <property type="entry name" value="PERIPLASMIC BINDING COMPONENT OF ABC TRANSPORTER"/>
    <property type="match status" value="1"/>
</dbReference>
<dbReference type="Proteomes" id="UP000285970">
    <property type="component" value="Unassembled WGS sequence"/>
</dbReference>
<accession>A0A443JN39</accession>
<evidence type="ECO:0000256" key="4">
    <source>
        <dbReference type="SAM" id="SignalP"/>
    </source>
</evidence>
<sequence length="554" mass="59192">MQGSLRRRLLIGGSVLAIGALALSACTSQRDDDGGGATGDVDSTFVFGASGDPSSLDPAFASDGESFRISRQIFEGLVGVESGTADPAPMLAESWEQSDDGLSYTFQLKEGVTFHDGTEFDADAVCFNFDRQNNFTGIAQSESLSYYWGKIMRGYADTGTSIYGGCEAASPSEVTITLTEPFAGFIPALSLPAFAIQSPTALEEYAADEVGGTSEAPTLSEYAQAHPTGTGPFRFDSWEPGADATVSAYDGYWGEQGQVQQVIFRVIGDTTARRQALESGSIDGYDLVAPADLGALESAGYMLVNRDPFNILYLGMNQADPALADPRVREAIARAIDKEQLVTQVLPEGTTVASQFMPDSVIGFNPDVTTYDFDQAAATALLAEAGFTEANPLTLTFNYPVNISRPYMPNPEQIFTNLQSQLQAVGIVVNPVSNEWGEYLDLIQGGADHGIHLLGWTGDYNDPDNFVGTFFGGPSNEWGFDNAELFSALTSARGLATEDEQEPAYQAVNEQIAQFLPGVPLANPVPTLAFASRVTSYPASPVQDEVYNEITLSE</sequence>
<dbReference type="Pfam" id="PF00496">
    <property type="entry name" value="SBP_bac_5"/>
    <property type="match status" value="1"/>
</dbReference>
<name>A0A443JN39_9MICO</name>
<evidence type="ECO:0000256" key="2">
    <source>
        <dbReference type="ARBA" id="ARBA00022448"/>
    </source>
</evidence>
<organism evidence="6 7">
    <name type="scientific">Microbacterium enclense</name>
    <dbReference type="NCBI Taxonomy" id="993073"/>
    <lineage>
        <taxon>Bacteria</taxon>
        <taxon>Bacillati</taxon>
        <taxon>Actinomycetota</taxon>
        <taxon>Actinomycetes</taxon>
        <taxon>Micrococcales</taxon>
        <taxon>Microbacteriaceae</taxon>
        <taxon>Microbacterium</taxon>
    </lineage>
</organism>
<feature type="domain" description="Solute-binding protein family 5" evidence="5">
    <location>
        <begin position="87"/>
        <end position="475"/>
    </location>
</feature>
<dbReference type="OrthoDB" id="9796817at2"/>
<dbReference type="InterPro" id="IPR030678">
    <property type="entry name" value="Peptide/Ni-bd"/>
</dbReference>
<dbReference type="GO" id="GO:0015833">
    <property type="term" value="P:peptide transport"/>
    <property type="evidence" value="ECO:0007669"/>
    <property type="project" value="TreeGrafter"/>
</dbReference>
<dbReference type="CDD" id="cd08493">
    <property type="entry name" value="PBP2_DppA_like"/>
    <property type="match status" value="1"/>
</dbReference>
<comment type="similarity">
    <text evidence="1">Belongs to the bacterial solute-binding protein 5 family.</text>
</comment>
<dbReference type="Gene3D" id="3.90.76.10">
    <property type="entry name" value="Dipeptide-binding Protein, Domain 1"/>
    <property type="match status" value="1"/>
</dbReference>
<feature type="chain" id="PRO_5039465444" evidence="4">
    <location>
        <begin position="25"/>
        <end position="554"/>
    </location>
</feature>
<keyword evidence="2" id="KW-0813">Transport</keyword>
<dbReference type="PROSITE" id="PS51257">
    <property type="entry name" value="PROKAR_LIPOPROTEIN"/>
    <property type="match status" value="1"/>
</dbReference>
<dbReference type="InterPro" id="IPR039424">
    <property type="entry name" value="SBP_5"/>
</dbReference>
<dbReference type="PIRSF" id="PIRSF002741">
    <property type="entry name" value="MppA"/>
    <property type="match status" value="1"/>
</dbReference>
<dbReference type="Gene3D" id="3.40.190.10">
    <property type="entry name" value="Periplasmic binding protein-like II"/>
    <property type="match status" value="1"/>
</dbReference>
<reference evidence="6 7" key="1">
    <citation type="journal article" date="2018" name="Front. Microbiol.">
        <title>Novel Insights Into Bacterial Dimethylsulfoniopropionate Catabolism in the East China Sea.</title>
        <authorList>
            <person name="Liu J."/>
            <person name="Liu J."/>
            <person name="Zhang S.H."/>
            <person name="Liang J."/>
            <person name="Lin H."/>
            <person name="Song D."/>
            <person name="Yang G.P."/>
            <person name="Todd J.D."/>
            <person name="Zhang X.H."/>
        </authorList>
    </citation>
    <scope>NUCLEOTIDE SEQUENCE [LARGE SCALE GENOMIC DNA]</scope>
    <source>
        <strain evidence="6 7">ZYFD042</strain>
    </source>
</reference>
<gene>
    <name evidence="6" type="ORF">D8Y23_02845</name>
</gene>
<evidence type="ECO:0000256" key="3">
    <source>
        <dbReference type="ARBA" id="ARBA00022729"/>
    </source>
</evidence>
<dbReference type="AlphaFoldDB" id="A0A443JN39"/>
<comment type="caution">
    <text evidence="6">The sequence shown here is derived from an EMBL/GenBank/DDBJ whole genome shotgun (WGS) entry which is preliminary data.</text>
</comment>
<dbReference type="Gene3D" id="3.10.105.10">
    <property type="entry name" value="Dipeptide-binding Protein, Domain 3"/>
    <property type="match status" value="1"/>
</dbReference>
<evidence type="ECO:0000256" key="1">
    <source>
        <dbReference type="ARBA" id="ARBA00005695"/>
    </source>
</evidence>
<dbReference type="InterPro" id="IPR000914">
    <property type="entry name" value="SBP_5_dom"/>
</dbReference>
<dbReference type="EMBL" id="RBZY01000007">
    <property type="protein sequence ID" value="RWR21947.1"/>
    <property type="molecule type" value="Genomic_DNA"/>
</dbReference>
<dbReference type="PANTHER" id="PTHR30290:SF9">
    <property type="entry name" value="OLIGOPEPTIDE-BINDING PROTEIN APPA"/>
    <property type="match status" value="1"/>
</dbReference>
<dbReference type="RefSeq" id="WP_128216664.1">
    <property type="nucleotide sequence ID" value="NZ_RBZY01000007.1"/>
</dbReference>
<keyword evidence="3 4" id="KW-0732">Signal</keyword>
<dbReference type="GO" id="GO:1904680">
    <property type="term" value="F:peptide transmembrane transporter activity"/>
    <property type="evidence" value="ECO:0007669"/>
    <property type="project" value="TreeGrafter"/>
</dbReference>
<feature type="signal peptide" evidence="4">
    <location>
        <begin position="1"/>
        <end position="24"/>
    </location>
</feature>